<dbReference type="Proteomes" id="UP000826212">
    <property type="component" value="Chromosome"/>
</dbReference>
<organism evidence="1 2">
    <name type="scientific">Halosquirtibacter laminarini</name>
    <dbReference type="NCBI Taxonomy" id="3374600"/>
    <lineage>
        <taxon>Bacteria</taxon>
        <taxon>Pseudomonadati</taxon>
        <taxon>Bacteroidota</taxon>
        <taxon>Bacteroidia</taxon>
        <taxon>Marinilabiliales</taxon>
        <taxon>Prolixibacteraceae</taxon>
        <taxon>Halosquirtibacter</taxon>
    </lineage>
</organism>
<keyword evidence="2" id="KW-1185">Reference proteome</keyword>
<evidence type="ECO:0000313" key="1">
    <source>
        <dbReference type="EMBL" id="QZE14923.1"/>
    </source>
</evidence>
<name>A0AC61NGY5_9BACT</name>
<keyword evidence="1" id="KW-0378">Hydrolase</keyword>
<reference evidence="1" key="1">
    <citation type="submission" date="2021-08" db="EMBL/GenBank/DDBJ databases">
        <title>Novel anaerobic bacterium isolated from sea squirt in East Sea, Republic of Korea.</title>
        <authorList>
            <person name="Nguyen T.H."/>
            <person name="Li Z."/>
            <person name="Lee Y.-J."/>
            <person name="Ko J."/>
            <person name="Kim S.-G."/>
        </authorList>
    </citation>
    <scope>NUCLEOTIDE SEQUENCE</scope>
    <source>
        <strain evidence="1">KCTC 25031</strain>
    </source>
</reference>
<protein>
    <submittedName>
        <fullName evidence="1">Alpha/beta hydrolase</fullName>
    </submittedName>
</protein>
<dbReference type="EMBL" id="CP081303">
    <property type="protein sequence ID" value="QZE14923.1"/>
    <property type="molecule type" value="Genomic_DNA"/>
</dbReference>
<proteinExistence type="predicted"/>
<evidence type="ECO:0000313" key="2">
    <source>
        <dbReference type="Proteomes" id="UP000826212"/>
    </source>
</evidence>
<gene>
    <name evidence="1" type="ORF">K4L44_03540</name>
</gene>
<sequence>MRKQENKEQLSYTTYTHPDHKRWIVFVHGAGGSSKTFSRQIAAFKKHFNLLLPDMRHHGGSQDLELLSKEEMSFDVVGQDILSLMDDLGIETAHFIGISMGAIVIRMVEQLAPERIDSIIIGGGVMKLNRRTHILFRAGLFFSKLIPYHQLYKMVAHILMPRENHAVARRLFVREAGKVKKEAFKSWLSLISGLKNKLDDLFIKPLAVPTLMITGAQDFAFLDDVREYASLFPFVRMAEIPKCGHVCNIEKADLFNKHSLDFLLSFKS</sequence>
<accession>A0AC61NGY5</accession>